<accession>A0ABW4ZS69</accession>
<proteinExistence type="predicted"/>
<sequence length="284" mass="33242">MPNTVIFNYNIDEVEADSFFIQQSWDKNRRVRIYKNNYTLTDIYYEPGYHTAKLIANDSIIKTVPVNIPTNGWFFYANEYKTRYHTEYIKVLSPNRNGYLSITTDDLKRSGVHTDREKMYLYSLFSKRLNISGDNFKLRTRVRMKEIINNFCSYITLELYSQKHFILVKSTSQGCASEAMLSFAEKKISGRNTDLTSTTYNVREWTEIEVDVKNKHFTLYINGKKSFKGDYRADMKSITGLSFISNGLCEVEYIELKGQDGKVAYKSNFKDSVEQHRNNEPTSR</sequence>
<gene>
    <name evidence="1" type="ORF">ACFSJU_19175</name>
</gene>
<name>A0ABW4ZS69_9SPHI</name>
<keyword evidence="2" id="KW-1185">Reference proteome</keyword>
<evidence type="ECO:0000313" key="2">
    <source>
        <dbReference type="Proteomes" id="UP001597387"/>
    </source>
</evidence>
<dbReference type="RefSeq" id="WP_255905573.1">
    <property type="nucleotide sequence ID" value="NZ_JAFMZO010000006.1"/>
</dbReference>
<organism evidence="1 2">
    <name type="scientific">Paradesertivirga mongoliensis</name>
    <dbReference type="NCBI Taxonomy" id="2100740"/>
    <lineage>
        <taxon>Bacteria</taxon>
        <taxon>Pseudomonadati</taxon>
        <taxon>Bacteroidota</taxon>
        <taxon>Sphingobacteriia</taxon>
        <taxon>Sphingobacteriales</taxon>
        <taxon>Sphingobacteriaceae</taxon>
        <taxon>Paradesertivirga</taxon>
    </lineage>
</organism>
<comment type="caution">
    <text evidence="1">The sequence shown here is derived from an EMBL/GenBank/DDBJ whole genome shotgun (WGS) entry which is preliminary data.</text>
</comment>
<dbReference type="EMBL" id="JBHUHZ010000005">
    <property type="protein sequence ID" value="MFD2164536.1"/>
    <property type="molecule type" value="Genomic_DNA"/>
</dbReference>
<reference evidence="2" key="1">
    <citation type="journal article" date="2019" name="Int. J. Syst. Evol. Microbiol.">
        <title>The Global Catalogue of Microorganisms (GCM) 10K type strain sequencing project: providing services to taxonomists for standard genome sequencing and annotation.</title>
        <authorList>
            <consortium name="The Broad Institute Genomics Platform"/>
            <consortium name="The Broad Institute Genome Sequencing Center for Infectious Disease"/>
            <person name="Wu L."/>
            <person name="Ma J."/>
        </authorList>
    </citation>
    <scope>NUCLEOTIDE SEQUENCE [LARGE SCALE GENOMIC DNA]</scope>
    <source>
        <strain evidence="2">KCTC 42217</strain>
    </source>
</reference>
<protein>
    <submittedName>
        <fullName evidence="1">Uncharacterized protein</fullName>
    </submittedName>
</protein>
<dbReference type="Proteomes" id="UP001597387">
    <property type="component" value="Unassembled WGS sequence"/>
</dbReference>
<evidence type="ECO:0000313" key="1">
    <source>
        <dbReference type="EMBL" id="MFD2164536.1"/>
    </source>
</evidence>